<protein>
    <submittedName>
        <fullName evidence="1">Uncharacterized protein</fullName>
    </submittedName>
</protein>
<reference evidence="1" key="1">
    <citation type="submission" date="2014-11" db="EMBL/GenBank/DDBJ databases">
        <authorList>
            <person name="Amaro Gonzalez C."/>
        </authorList>
    </citation>
    <scope>NUCLEOTIDE SEQUENCE</scope>
</reference>
<dbReference type="AlphaFoldDB" id="A0A0E9U256"/>
<name>A0A0E9U256_ANGAN</name>
<proteinExistence type="predicted"/>
<reference evidence="1" key="2">
    <citation type="journal article" date="2015" name="Fish Shellfish Immunol.">
        <title>Early steps in the European eel (Anguilla anguilla)-Vibrio vulnificus interaction in the gills: Role of the RtxA13 toxin.</title>
        <authorList>
            <person name="Callol A."/>
            <person name="Pajuelo D."/>
            <person name="Ebbesson L."/>
            <person name="Teles M."/>
            <person name="MacKenzie S."/>
            <person name="Amaro C."/>
        </authorList>
    </citation>
    <scope>NUCLEOTIDE SEQUENCE</scope>
</reference>
<dbReference type="EMBL" id="GBXM01048583">
    <property type="protein sequence ID" value="JAH59994.1"/>
    <property type="molecule type" value="Transcribed_RNA"/>
</dbReference>
<sequence length="42" mass="4958">MGEETRAKWERLHKPISNIHPSFPFKELGIKIFSFLCGYLVH</sequence>
<accession>A0A0E9U256</accession>
<evidence type="ECO:0000313" key="1">
    <source>
        <dbReference type="EMBL" id="JAH59994.1"/>
    </source>
</evidence>
<organism evidence="1">
    <name type="scientific">Anguilla anguilla</name>
    <name type="common">European freshwater eel</name>
    <name type="synonym">Muraena anguilla</name>
    <dbReference type="NCBI Taxonomy" id="7936"/>
    <lineage>
        <taxon>Eukaryota</taxon>
        <taxon>Metazoa</taxon>
        <taxon>Chordata</taxon>
        <taxon>Craniata</taxon>
        <taxon>Vertebrata</taxon>
        <taxon>Euteleostomi</taxon>
        <taxon>Actinopterygii</taxon>
        <taxon>Neopterygii</taxon>
        <taxon>Teleostei</taxon>
        <taxon>Anguilliformes</taxon>
        <taxon>Anguillidae</taxon>
        <taxon>Anguilla</taxon>
    </lineage>
</organism>